<reference evidence="2 3" key="1">
    <citation type="submission" date="2019-03" db="EMBL/GenBank/DDBJ databases">
        <title>Porphyromonas levii Isolated from the Uterus of Dairy Cows.</title>
        <authorList>
            <person name="Francis A.M."/>
        </authorList>
    </citation>
    <scope>NUCLEOTIDE SEQUENCE [LARGE SCALE GENOMIC DNA]</scope>
    <source>
        <strain evidence="2 3">AF5678</strain>
    </source>
</reference>
<dbReference type="RefSeq" id="WP_134849507.1">
    <property type="nucleotide sequence ID" value="NZ_CP197400.1"/>
</dbReference>
<dbReference type="AlphaFoldDB" id="A0A4Y8WTF8"/>
<protein>
    <submittedName>
        <fullName evidence="2">DUF853 family protein</fullName>
    </submittedName>
</protein>
<evidence type="ECO:0000259" key="1">
    <source>
        <dbReference type="Pfam" id="PF05872"/>
    </source>
</evidence>
<dbReference type="Pfam" id="PF05872">
    <property type="entry name" value="HerA_C"/>
    <property type="match status" value="1"/>
</dbReference>
<dbReference type="Gene3D" id="3.40.50.300">
    <property type="entry name" value="P-loop containing nucleotide triphosphate hydrolases"/>
    <property type="match status" value="2"/>
</dbReference>
<accession>A0A4Y8WTF8</accession>
<evidence type="ECO:0000313" key="3">
    <source>
        <dbReference type="Proteomes" id="UP000297225"/>
    </source>
</evidence>
<gene>
    <name evidence="2" type="ORF">E4P47_00590</name>
</gene>
<feature type="domain" description="Helicase HerA-like C-terminal" evidence="1">
    <location>
        <begin position="19"/>
        <end position="508"/>
    </location>
</feature>
<proteinExistence type="predicted"/>
<dbReference type="Proteomes" id="UP000297225">
    <property type="component" value="Unassembled WGS sequence"/>
</dbReference>
<sequence>MIENKEQLPLIGHSGEGFVGFVPKMMNRHGLIAGATGTGKTVTLQSLAETFSQMGTAVFATDMKGDLSGIAKAGGNKESVTNRVAQYGLEERGYRYAGCPVEFWDVFGIKGNPLRLSVSSLGPLLLERLLGLNETQGGVLNIIFRIADEQGLLLIDLDDLQTMVRFVGDNRKEFITTYGNISPASIGAIQRALMRLESEGGHQFFGMPDLDPADLFRQVDGQGVVNILAADQLSRSPRIYSTLLLWLLSNLFENLPEVGDLDKPKMVFFFDEAHLLFNDISPVLLEKVEQIVRLIRSKGVGIYFITQTPSDVPESVLGQLGNRVLHALRAYTPKDQKAIKAAADGFRPNPKFDMQETIMGLGTGEAIVSMLEPKGAPGITERVAILPPQSFIGPLSEIERKNLMMMSSLFSKYAQEVDPESAHEILTARMLASQEAADALEAQKEREKQLRAQQKAEAEAARAKKNEPKSFVEEALGTLFKTTKRQLTTQIGREITRTIFGTFFGRKR</sequence>
<keyword evidence="3" id="KW-1185">Reference proteome</keyword>
<dbReference type="GeneID" id="66796547"/>
<evidence type="ECO:0000313" key="2">
    <source>
        <dbReference type="EMBL" id="TFH97326.1"/>
    </source>
</evidence>
<dbReference type="PANTHER" id="PTHR30121">
    <property type="entry name" value="UNCHARACTERIZED PROTEIN YJGR-RELATED"/>
    <property type="match status" value="1"/>
</dbReference>
<dbReference type="InterPro" id="IPR051162">
    <property type="entry name" value="T4SS_component"/>
</dbReference>
<dbReference type="InterPro" id="IPR033186">
    <property type="entry name" value="HerA_C"/>
</dbReference>
<dbReference type="STRING" id="1122973.GCA_000379925_00453"/>
<dbReference type="EMBL" id="SPNC01000004">
    <property type="protein sequence ID" value="TFH97326.1"/>
    <property type="molecule type" value="Genomic_DNA"/>
</dbReference>
<dbReference type="InterPro" id="IPR027417">
    <property type="entry name" value="P-loop_NTPase"/>
</dbReference>
<dbReference type="SUPFAM" id="SSF52540">
    <property type="entry name" value="P-loop containing nucleoside triphosphate hydrolases"/>
    <property type="match status" value="1"/>
</dbReference>
<organism evidence="2 3">
    <name type="scientific">Porphyromonas levii</name>
    <dbReference type="NCBI Taxonomy" id="28114"/>
    <lineage>
        <taxon>Bacteria</taxon>
        <taxon>Pseudomonadati</taxon>
        <taxon>Bacteroidota</taxon>
        <taxon>Bacteroidia</taxon>
        <taxon>Bacteroidales</taxon>
        <taxon>Porphyromonadaceae</taxon>
        <taxon>Porphyromonas</taxon>
    </lineage>
</organism>
<dbReference type="PANTHER" id="PTHR30121:SF6">
    <property type="entry name" value="SLR6007 PROTEIN"/>
    <property type="match status" value="1"/>
</dbReference>
<comment type="caution">
    <text evidence="2">The sequence shown here is derived from an EMBL/GenBank/DDBJ whole genome shotgun (WGS) entry which is preliminary data.</text>
</comment>
<dbReference type="OrthoDB" id="9758751at2"/>
<name>A0A4Y8WTF8_9PORP</name>